<evidence type="ECO:0000313" key="3">
    <source>
        <dbReference type="Proteomes" id="UP000664414"/>
    </source>
</evidence>
<evidence type="ECO:0000256" key="1">
    <source>
        <dbReference type="ARBA" id="ARBA00001954"/>
    </source>
</evidence>
<dbReference type="Proteomes" id="UP000664414">
    <property type="component" value="Unassembled WGS sequence"/>
</dbReference>
<comment type="cofactor">
    <cofactor evidence="1">
        <name>Fe(2+)</name>
        <dbReference type="ChEBI" id="CHEBI:29033"/>
    </cofactor>
</comment>
<keyword evidence="2" id="KW-0223">Dioxygenase</keyword>
<keyword evidence="2" id="KW-0560">Oxidoreductase</keyword>
<comment type="caution">
    <text evidence="2">The sequence shown here is derived from an EMBL/GenBank/DDBJ whole genome shotgun (WGS) entry which is preliminary data.</text>
</comment>
<gene>
    <name evidence="2" type="ORF">J0H12_07205</name>
</gene>
<reference evidence="2" key="1">
    <citation type="submission" date="2021-02" db="EMBL/GenBank/DDBJ databases">
        <title>Thiocyanate and organic carbon inputs drive convergent selection for specific autotrophic Afipia and Thiobacillus strains within complex microbiomes.</title>
        <authorList>
            <person name="Huddy R.J."/>
            <person name="Sachdeva R."/>
            <person name="Kadzinga F."/>
            <person name="Kantor R.S."/>
            <person name="Harrison S.T.L."/>
            <person name="Banfield J.F."/>
        </authorList>
    </citation>
    <scope>NUCLEOTIDE SEQUENCE</scope>
    <source>
        <strain evidence="2">SCN18_10_11_15_R4_P_38_20</strain>
    </source>
</reference>
<dbReference type="GO" id="GO:0005506">
    <property type="term" value="F:iron ion binding"/>
    <property type="evidence" value="ECO:0007669"/>
    <property type="project" value="UniProtKB-ARBA"/>
</dbReference>
<protein>
    <submittedName>
        <fullName evidence="2">Phytanoyl-CoA dioxygenase family protein</fullName>
    </submittedName>
</protein>
<accession>A0A8J7PKV6</accession>
<dbReference type="AlphaFoldDB" id="A0A8J7PKV6"/>
<organism evidence="2 3">
    <name type="scientific">Candidatus Paracaedimonas acanthamoebae</name>
    <dbReference type="NCBI Taxonomy" id="244581"/>
    <lineage>
        <taxon>Bacteria</taxon>
        <taxon>Pseudomonadati</taxon>
        <taxon>Pseudomonadota</taxon>
        <taxon>Alphaproteobacteria</taxon>
        <taxon>Holosporales</taxon>
        <taxon>Caedimonadaceae</taxon>
        <taxon>Candidatus Paracaedimonas</taxon>
    </lineage>
</organism>
<dbReference type="Gene3D" id="2.60.120.620">
    <property type="entry name" value="q2cbj1_9rhob like domain"/>
    <property type="match status" value="1"/>
</dbReference>
<dbReference type="GO" id="GO:0016706">
    <property type="term" value="F:2-oxoglutarate-dependent dioxygenase activity"/>
    <property type="evidence" value="ECO:0007669"/>
    <property type="project" value="UniProtKB-ARBA"/>
</dbReference>
<dbReference type="SUPFAM" id="SSF51197">
    <property type="entry name" value="Clavaminate synthase-like"/>
    <property type="match status" value="1"/>
</dbReference>
<name>A0A8J7PKV6_9PROT</name>
<dbReference type="PANTHER" id="PTHR20883">
    <property type="entry name" value="PHYTANOYL-COA DIOXYGENASE DOMAIN CONTAINING 1"/>
    <property type="match status" value="1"/>
</dbReference>
<dbReference type="EMBL" id="JAFKGL010000033">
    <property type="protein sequence ID" value="MBN9413687.1"/>
    <property type="molecule type" value="Genomic_DNA"/>
</dbReference>
<sequence>MDSLDFFERNGFVKIKSFLSEKEAKNLYDQLKLSIKNCAKILNISEPSYLSVIDAWGNSSHVIKLLNENILEKKKAALENLLSKKLECIKLAIRGKSSFFPHQTAAHQDLPYSIKEPYEYTVWLSLNQATEESGALMFQPGSHRVMNSPIDFWHPDYVDRYLHDPQLKQRLQSVCTDPGDLLIFHANIMHASSIHTSPNDRYALISRWKSEDFSLKDILSMYDYKNYLYNSLTDVHAFDSTYDIFLYMLEEKFNKIAEINQNKEFQSMPNDNFEDIINKLFLAIKLDPNFQHKDKALNILEKFIILKKSEKLNCGRNAATFLYKTLWHDCILPLLEYFNIKYII</sequence>
<dbReference type="Pfam" id="PF05721">
    <property type="entry name" value="PhyH"/>
    <property type="match status" value="1"/>
</dbReference>
<dbReference type="InterPro" id="IPR008775">
    <property type="entry name" value="Phytyl_CoA_dOase-like"/>
</dbReference>
<dbReference type="PANTHER" id="PTHR20883:SF48">
    <property type="entry name" value="ECTOINE DIOXYGENASE"/>
    <property type="match status" value="1"/>
</dbReference>
<proteinExistence type="predicted"/>
<evidence type="ECO:0000313" key="2">
    <source>
        <dbReference type="EMBL" id="MBN9413687.1"/>
    </source>
</evidence>